<dbReference type="Pfam" id="PF09424">
    <property type="entry name" value="YqeY"/>
    <property type="match status" value="1"/>
</dbReference>
<dbReference type="PANTHER" id="PTHR28055">
    <property type="entry name" value="ALTERED INHERITANCE OF MITOCHONDRIA PROTEIN 41, MITOCHONDRIAL"/>
    <property type="match status" value="1"/>
</dbReference>
<organism evidence="1 2">
    <name type="scientific">Candidatus Amesbacteria bacterium RIFOXYB1_FULL_44_23</name>
    <dbReference type="NCBI Taxonomy" id="1797263"/>
    <lineage>
        <taxon>Bacteria</taxon>
        <taxon>Candidatus Amesiibacteriota</taxon>
    </lineage>
</organism>
<reference evidence="1 2" key="1">
    <citation type="journal article" date="2016" name="Nat. Commun.">
        <title>Thousands of microbial genomes shed light on interconnected biogeochemical processes in an aquifer system.</title>
        <authorList>
            <person name="Anantharaman K."/>
            <person name="Brown C.T."/>
            <person name="Hug L.A."/>
            <person name="Sharon I."/>
            <person name="Castelle C.J."/>
            <person name="Probst A.J."/>
            <person name="Thomas B.C."/>
            <person name="Singh A."/>
            <person name="Wilkins M.J."/>
            <person name="Karaoz U."/>
            <person name="Brodie E.L."/>
            <person name="Williams K.H."/>
            <person name="Hubbard S.S."/>
            <person name="Banfield J.F."/>
        </authorList>
    </citation>
    <scope>NUCLEOTIDE SEQUENCE [LARGE SCALE GENOMIC DNA]</scope>
</reference>
<dbReference type="AlphaFoldDB" id="A0A1F4ZVT7"/>
<dbReference type="InterPro" id="IPR023168">
    <property type="entry name" value="GatB_Yqey_C_2"/>
</dbReference>
<dbReference type="SUPFAM" id="SSF89095">
    <property type="entry name" value="GatB/YqeY motif"/>
    <property type="match status" value="1"/>
</dbReference>
<dbReference type="EMBL" id="MEXR01000032">
    <property type="protein sequence ID" value="OGD09494.1"/>
    <property type="molecule type" value="Genomic_DNA"/>
</dbReference>
<sequence length="145" mass="16314">MQSQIKADLFTAMKAGDYLRTMVLRMLLSEINYKKIDLGRELEDVDMVTVVQKEVKKRREAIESYTAGGRPEQAKTEADELAILEKYLPKQMSESEIKTEIETILKTVETTDFGQVMKVVSPQFRGKADGGLVAKLVKEILTAGK</sequence>
<dbReference type="GO" id="GO:0016884">
    <property type="term" value="F:carbon-nitrogen ligase activity, with glutamine as amido-N-donor"/>
    <property type="evidence" value="ECO:0007669"/>
    <property type="project" value="InterPro"/>
</dbReference>
<dbReference type="InterPro" id="IPR019004">
    <property type="entry name" value="YqeY/Aim41"/>
</dbReference>
<dbReference type="Gene3D" id="1.10.1510.10">
    <property type="entry name" value="Uncharacterised protein YqeY/AIM41 PF09424, N-terminal domain"/>
    <property type="match status" value="1"/>
</dbReference>
<name>A0A1F4ZVT7_9BACT</name>
<proteinExistence type="predicted"/>
<dbReference type="InterPro" id="IPR042184">
    <property type="entry name" value="YqeY/Aim41_N"/>
</dbReference>
<dbReference type="InterPro" id="IPR003789">
    <property type="entry name" value="Asn/Gln_tRNA_amidoTrase-B-like"/>
</dbReference>
<accession>A0A1F4ZVT7</accession>
<evidence type="ECO:0000313" key="1">
    <source>
        <dbReference type="EMBL" id="OGD09494.1"/>
    </source>
</evidence>
<gene>
    <name evidence="1" type="ORF">A2397_02290</name>
</gene>
<dbReference type="Proteomes" id="UP000176424">
    <property type="component" value="Unassembled WGS sequence"/>
</dbReference>
<evidence type="ECO:0008006" key="3">
    <source>
        <dbReference type="Google" id="ProtNLM"/>
    </source>
</evidence>
<protein>
    <recommendedName>
        <fullName evidence="3">Glutamyl-tRNA amidotransferase</fullName>
    </recommendedName>
</protein>
<evidence type="ECO:0000313" key="2">
    <source>
        <dbReference type="Proteomes" id="UP000176424"/>
    </source>
</evidence>
<dbReference type="STRING" id="1797263.A2397_02290"/>
<dbReference type="PANTHER" id="PTHR28055:SF1">
    <property type="entry name" value="ALTERED INHERITANCE OF MITOCHONDRIA PROTEIN 41, MITOCHONDRIAL"/>
    <property type="match status" value="1"/>
</dbReference>
<dbReference type="Gene3D" id="1.10.10.410">
    <property type="match status" value="1"/>
</dbReference>
<comment type="caution">
    <text evidence="1">The sequence shown here is derived from an EMBL/GenBank/DDBJ whole genome shotgun (WGS) entry which is preliminary data.</text>
</comment>